<evidence type="ECO:0000256" key="5">
    <source>
        <dbReference type="ARBA" id="ARBA00022968"/>
    </source>
</evidence>
<evidence type="ECO:0000256" key="6">
    <source>
        <dbReference type="ARBA" id="ARBA00022989"/>
    </source>
</evidence>
<dbReference type="InterPro" id="IPR008428">
    <property type="entry name" value="Chond_GalNAc"/>
</dbReference>
<feature type="transmembrane region" description="Helical" evidence="9">
    <location>
        <begin position="12"/>
        <end position="31"/>
    </location>
</feature>
<name>A0A8B8BLM2_CRAVI</name>
<accession>A0A8B8BLM2</accession>
<dbReference type="AlphaFoldDB" id="A0A8B8BLM2"/>
<comment type="subcellular location">
    <subcellularLocation>
        <location evidence="1 9">Golgi apparatus</location>
        <location evidence="1 9">Golgi stack membrane</location>
        <topology evidence="1 9">Single-pass type II membrane protein</topology>
    </subcellularLocation>
</comment>
<sequence length="788" mass="91192">MIYLSTIRSFLPVFIGICLGFTLNVMIAPFWDDTCDPSSVNREQLVKLRDTKALYETEKTSEREQPAVKQKNYDIPQPIKVVHDPQKKPTRPRFVATELGMREKLFVAVLTSQDTMNSFALAVNKTTAHYVTKQMYFSASKSGNVPTGMPLISFADKNSQFLPLHILKYISDHFSQAYDYYMFITDRTYIRAEKILELVSHISISEDVHMGAANIHNEDSPDICSLEGGVIISQTVLQRVIADLDWCLTNSPESNPSAILGQCVYHATKLPCSVKGGDKEYRHYKVEDFDYDDDIATLREDWRFNSSFSVYPMPDDLSLFKVHRYFCQLELNLTRQEINKAKEGIISLSHYTVDGIDSLSWPIGTPEATRPKKRFDVIRWDYFTESHIYFEDDFTNMSPLNGIDKQDVQEVLQTAFNRANRLYHNKFSKVQLINGYRRFEPSRGMEYQLDLLLRHHDSSRAEVKRFHLLRPLNKPELVPMPYVTETSQVFIVLPLLEKDVAEGLLFLGEFQKKAMEVKDNSVLCLYLLYKKEKFATDPFVSVKSMVASITSQPNSNNKVMLKSVEMNFSTIKEIEVYDVIISDFSGNTLVSIATPGMELELDYINRIRMNTIVGVQIFYPISYWQYKPNLAYDQKPYPDMVELNQKYGHFDPLSFMHCSFYVSDFQKARRSLTATEVKNFSLIDMFLKYQKLHIFRAAEPALKNRWQNITCGEGISLQRDQCSERQDQHLATRAQLAKLLFEYNEAREEDSEKEEEEEEDEEEEEEAVEAHFDKPFLINSLHKGSKGN</sequence>
<keyword evidence="5 9" id="KW-0735">Signal-anchor</keyword>
<dbReference type="Gene3D" id="3.90.550.50">
    <property type="match status" value="1"/>
</dbReference>
<evidence type="ECO:0000256" key="8">
    <source>
        <dbReference type="ARBA" id="ARBA00023136"/>
    </source>
</evidence>
<keyword evidence="4 9" id="KW-0812">Transmembrane</keyword>
<keyword evidence="3 9" id="KW-0808">Transferase</keyword>
<gene>
    <name evidence="12" type="primary">LOC111111504</name>
</gene>
<comment type="similarity">
    <text evidence="2 9">Belongs to the chondroitin N-acetylgalactosaminyltransferase family.</text>
</comment>
<evidence type="ECO:0000256" key="10">
    <source>
        <dbReference type="SAM" id="MobiDB-lite"/>
    </source>
</evidence>
<keyword evidence="11" id="KW-1185">Reference proteome</keyword>
<evidence type="ECO:0000313" key="11">
    <source>
        <dbReference type="Proteomes" id="UP000694844"/>
    </source>
</evidence>
<keyword evidence="7 9" id="KW-0333">Golgi apparatus</keyword>
<dbReference type="RefSeq" id="XP_022304230.1">
    <property type="nucleotide sequence ID" value="XM_022448522.1"/>
</dbReference>
<evidence type="ECO:0000256" key="2">
    <source>
        <dbReference type="ARBA" id="ARBA00009239"/>
    </source>
</evidence>
<dbReference type="KEGG" id="cvn:111111504"/>
<dbReference type="EC" id="2.4.1.-" evidence="9"/>
<reference evidence="12" key="1">
    <citation type="submission" date="2025-08" db="UniProtKB">
        <authorList>
            <consortium name="RefSeq"/>
        </authorList>
    </citation>
    <scope>IDENTIFICATION</scope>
    <source>
        <tissue evidence="12">Whole sample</tissue>
    </source>
</reference>
<evidence type="ECO:0000313" key="12">
    <source>
        <dbReference type="RefSeq" id="XP_022304230.1"/>
    </source>
</evidence>
<dbReference type="OrthoDB" id="9985088at2759"/>
<organism evidence="11 12">
    <name type="scientific">Crassostrea virginica</name>
    <name type="common">Eastern oyster</name>
    <dbReference type="NCBI Taxonomy" id="6565"/>
    <lineage>
        <taxon>Eukaryota</taxon>
        <taxon>Metazoa</taxon>
        <taxon>Spiralia</taxon>
        <taxon>Lophotrochozoa</taxon>
        <taxon>Mollusca</taxon>
        <taxon>Bivalvia</taxon>
        <taxon>Autobranchia</taxon>
        <taxon>Pteriomorphia</taxon>
        <taxon>Ostreida</taxon>
        <taxon>Ostreoidea</taxon>
        <taxon>Ostreidae</taxon>
        <taxon>Crassostrea</taxon>
    </lineage>
</organism>
<dbReference type="PANTHER" id="PTHR12369">
    <property type="entry name" value="CHONDROITIN SYNTHASE"/>
    <property type="match status" value="1"/>
</dbReference>
<evidence type="ECO:0000256" key="1">
    <source>
        <dbReference type="ARBA" id="ARBA00004447"/>
    </source>
</evidence>
<feature type="region of interest" description="Disordered" evidence="10">
    <location>
        <begin position="746"/>
        <end position="788"/>
    </location>
</feature>
<protein>
    <recommendedName>
        <fullName evidence="9">Hexosyltransferase</fullName>
        <ecNumber evidence="9">2.4.1.-</ecNumber>
    </recommendedName>
</protein>
<evidence type="ECO:0000256" key="7">
    <source>
        <dbReference type="ARBA" id="ARBA00023034"/>
    </source>
</evidence>
<dbReference type="GeneID" id="111111504"/>
<keyword evidence="8 9" id="KW-0472">Membrane</keyword>
<evidence type="ECO:0000256" key="4">
    <source>
        <dbReference type="ARBA" id="ARBA00022692"/>
    </source>
</evidence>
<dbReference type="InterPro" id="IPR051227">
    <property type="entry name" value="CS_glycosyltransferase"/>
</dbReference>
<dbReference type="PANTHER" id="PTHR12369:SF13">
    <property type="entry name" value="HEXOSYLTRANSFERASE"/>
    <property type="match status" value="1"/>
</dbReference>
<evidence type="ECO:0000256" key="3">
    <source>
        <dbReference type="ARBA" id="ARBA00022679"/>
    </source>
</evidence>
<dbReference type="GO" id="GO:0032580">
    <property type="term" value="C:Golgi cisterna membrane"/>
    <property type="evidence" value="ECO:0007669"/>
    <property type="project" value="UniProtKB-SubCell"/>
</dbReference>
<dbReference type="Pfam" id="PF05679">
    <property type="entry name" value="CHGN"/>
    <property type="match status" value="1"/>
</dbReference>
<feature type="compositionally biased region" description="Acidic residues" evidence="10">
    <location>
        <begin position="747"/>
        <end position="767"/>
    </location>
</feature>
<proteinExistence type="inferred from homology"/>
<evidence type="ECO:0000256" key="9">
    <source>
        <dbReference type="RuleBase" id="RU364016"/>
    </source>
</evidence>
<keyword evidence="6 9" id="KW-1133">Transmembrane helix</keyword>
<dbReference type="Proteomes" id="UP000694844">
    <property type="component" value="Chromosome 9"/>
</dbReference>
<dbReference type="GO" id="GO:0047238">
    <property type="term" value="F:glucuronosyl-N-acetylgalactosaminyl-proteoglycan 4-beta-N-acetylgalactosaminyltransferase activity"/>
    <property type="evidence" value="ECO:0007669"/>
    <property type="project" value="TreeGrafter"/>
</dbReference>